<evidence type="ECO:0000256" key="1">
    <source>
        <dbReference type="SAM" id="MobiDB-lite"/>
    </source>
</evidence>
<proteinExistence type="predicted"/>
<comment type="caution">
    <text evidence="2">The sequence shown here is derived from an EMBL/GenBank/DDBJ whole genome shotgun (WGS) entry which is preliminary data.</text>
</comment>
<organism evidence="2 3">
    <name type="scientific">Batillaria attramentaria</name>
    <dbReference type="NCBI Taxonomy" id="370345"/>
    <lineage>
        <taxon>Eukaryota</taxon>
        <taxon>Metazoa</taxon>
        <taxon>Spiralia</taxon>
        <taxon>Lophotrochozoa</taxon>
        <taxon>Mollusca</taxon>
        <taxon>Gastropoda</taxon>
        <taxon>Caenogastropoda</taxon>
        <taxon>Sorbeoconcha</taxon>
        <taxon>Cerithioidea</taxon>
        <taxon>Batillariidae</taxon>
        <taxon>Batillaria</taxon>
    </lineage>
</organism>
<dbReference type="Proteomes" id="UP001519460">
    <property type="component" value="Unassembled WGS sequence"/>
</dbReference>
<sequence length="114" mass="12748">MGNVAGERSRGISRQDGGAGVWKGRKGRWVDVVSGGGGGVLGREGGLFEGSGRDYGRANRYAAWMSHNWMRLPAFLHIAWTICERSIFPVPRLSPSFYPIMRQCLHRTFYSPFQ</sequence>
<protein>
    <submittedName>
        <fullName evidence="2">Uncharacterized protein</fullName>
    </submittedName>
</protein>
<dbReference type="AlphaFoldDB" id="A0ABD0KR96"/>
<accession>A0ABD0KR96</accession>
<feature type="region of interest" description="Disordered" evidence="1">
    <location>
        <begin position="1"/>
        <end position="22"/>
    </location>
</feature>
<dbReference type="EMBL" id="JACVVK020000135">
    <property type="protein sequence ID" value="KAK7489719.1"/>
    <property type="molecule type" value="Genomic_DNA"/>
</dbReference>
<keyword evidence="3" id="KW-1185">Reference proteome</keyword>
<name>A0ABD0KR96_9CAEN</name>
<evidence type="ECO:0000313" key="2">
    <source>
        <dbReference type="EMBL" id="KAK7489719.1"/>
    </source>
</evidence>
<reference evidence="2 3" key="1">
    <citation type="journal article" date="2023" name="Sci. Data">
        <title>Genome assembly of the Korean intertidal mud-creeper Batillaria attramentaria.</title>
        <authorList>
            <person name="Patra A.K."/>
            <person name="Ho P.T."/>
            <person name="Jun S."/>
            <person name="Lee S.J."/>
            <person name="Kim Y."/>
            <person name="Won Y.J."/>
        </authorList>
    </citation>
    <scope>NUCLEOTIDE SEQUENCE [LARGE SCALE GENOMIC DNA]</scope>
    <source>
        <strain evidence="2">Wonlab-2016</strain>
    </source>
</reference>
<gene>
    <name evidence="2" type="ORF">BaRGS_00019114</name>
</gene>
<evidence type="ECO:0000313" key="3">
    <source>
        <dbReference type="Proteomes" id="UP001519460"/>
    </source>
</evidence>